<evidence type="ECO:0000256" key="1">
    <source>
        <dbReference type="ARBA" id="ARBA00004240"/>
    </source>
</evidence>
<evidence type="ECO:0000313" key="8">
    <source>
        <dbReference type="EMBL" id="KAF5837447.1"/>
    </source>
</evidence>
<evidence type="ECO:0000256" key="3">
    <source>
        <dbReference type="ARBA" id="ARBA00022824"/>
    </source>
</evidence>
<feature type="compositionally biased region" description="Basic and acidic residues" evidence="5">
    <location>
        <begin position="468"/>
        <end position="480"/>
    </location>
</feature>
<dbReference type="PROSITE" id="PS51914">
    <property type="entry name" value="MRH"/>
    <property type="match status" value="1"/>
</dbReference>
<feature type="region of interest" description="Disordered" evidence="5">
    <location>
        <begin position="355"/>
        <end position="553"/>
    </location>
</feature>
<evidence type="ECO:0000259" key="7">
    <source>
        <dbReference type="PROSITE" id="PS51914"/>
    </source>
</evidence>
<evidence type="ECO:0000313" key="9">
    <source>
        <dbReference type="Proteomes" id="UP000815325"/>
    </source>
</evidence>
<comment type="subcellular location">
    <subcellularLocation>
        <location evidence="1">Endoplasmic reticulum</location>
    </subcellularLocation>
</comment>
<feature type="compositionally biased region" description="Gly residues" evidence="5">
    <location>
        <begin position="484"/>
        <end position="500"/>
    </location>
</feature>
<proteinExistence type="predicted"/>
<dbReference type="InterPro" id="IPR045149">
    <property type="entry name" value="OS-9-like"/>
</dbReference>
<dbReference type="PANTHER" id="PTHR15414:SF0">
    <property type="entry name" value="ENDOPLASMIC RETICULUM LECTIN 1"/>
    <property type="match status" value="1"/>
</dbReference>
<feature type="chain" id="PRO_5046653620" description="MRH domain-containing protein" evidence="6">
    <location>
        <begin position="23"/>
        <end position="553"/>
    </location>
</feature>
<dbReference type="Proteomes" id="UP000815325">
    <property type="component" value="Unassembled WGS sequence"/>
</dbReference>
<keyword evidence="3" id="KW-0256">Endoplasmic reticulum</keyword>
<evidence type="ECO:0000256" key="2">
    <source>
        <dbReference type="ARBA" id="ARBA00022729"/>
    </source>
</evidence>
<sequence>MSICSAFLVLAGLLLASVSSEAVQYVSETPKTFSASLPSDPRLVVGFVSDRSKLPGPRKDLASRPQYAMTASDGKQFTCYTYNETAPPSQELQPLQGPIFPPFPQKSPFELLDALTGLCLYRQQGLWTYSWCHKSEVYQLRQDKASKPKERFSLGSWPGEDAQVEDVKVDETIASVPVKYVSHNFTGGDTCLLNGEPRTAEVRFTCMKDVKDSIIFSVNEFPTCNYVFVVATPFLCKHPEFKPQPEAVSSIVCAPQKSSDEDHHDIMTASSPHTTEGVGTDVVSGDISGTASEPTASSVGAEEVGAASEAAAEGLGGEEVEGDEGSKSASGWQDAQKGGLGVESKDCGEAAEVGGHRDALEGGKKSAESQGVEDRSVGDAVGDRIEGRDQDHGLGESQNLGAAGTLGGEEHVGKESIGKELGVEEGEGVDGGHRVGVEVSDRVVEAGREESAWGDQTDRVESNFSEQRNQKDDGTGHQERSGVSQGGGGEGEQEGVGGYNGWKWQWLEGQWHWLPEEGASLDEDTGGHGPSDVEGKSGYSEDVSTERSGRTEL</sequence>
<feature type="domain" description="MRH" evidence="7">
    <location>
        <begin position="117"/>
        <end position="238"/>
    </location>
</feature>
<name>A0ABQ7GS60_DUNSA</name>
<dbReference type="Gene3D" id="2.70.130.10">
    <property type="entry name" value="Mannose-6-phosphate receptor binding domain"/>
    <property type="match status" value="1"/>
</dbReference>
<feature type="compositionally biased region" description="Low complexity" evidence="5">
    <location>
        <begin position="296"/>
        <end position="313"/>
    </location>
</feature>
<feature type="region of interest" description="Disordered" evidence="5">
    <location>
        <begin position="255"/>
        <end position="343"/>
    </location>
</feature>
<keyword evidence="2 6" id="KW-0732">Signal</keyword>
<evidence type="ECO:0000256" key="4">
    <source>
        <dbReference type="ARBA" id="ARBA00023157"/>
    </source>
</evidence>
<dbReference type="InterPro" id="IPR044865">
    <property type="entry name" value="MRH_dom"/>
</dbReference>
<feature type="compositionally biased region" description="Basic and acidic residues" evidence="5">
    <location>
        <begin position="408"/>
        <end position="422"/>
    </location>
</feature>
<dbReference type="PANTHER" id="PTHR15414">
    <property type="entry name" value="OS-9-RELATED"/>
    <property type="match status" value="1"/>
</dbReference>
<dbReference type="EMBL" id="MU069615">
    <property type="protein sequence ID" value="KAF5837447.1"/>
    <property type="molecule type" value="Genomic_DNA"/>
</dbReference>
<keyword evidence="9" id="KW-1185">Reference proteome</keyword>
<evidence type="ECO:0000256" key="5">
    <source>
        <dbReference type="SAM" id="MobiDB-lite"/>
    </source>
</evidence>
<keyword evidence="4" id="KW-1015">Disulfide bond</keyword>
<feature type="compositionally biased region" description="Basic and acidic residues" evidence="5">
    <location>
        <begin position="544"/>
        <end position="553"/>
    </location>
</feature>
<organism evidence="8 9">
    <name type="scientific">Dunaliella salina</name>
    <name type="common">Green alga</name>
    <name type="synonym">Protococcus salinus</name>
    <dbReference type="NCBI Taxonomy" id="3046"/>
    <lineage>
        <taxon>Eukaryota</taxon>
        <taxon>Viridiplantae</taxon>
        <taxon>Chlorophyta</taxon>
        <taxon>core chlorophytes</taxon>
        <taxon>Chlorophyceae</taxon>
        <taxon>CS clade</taxon>
        <taxon>Chlamydomonadales</taxon>
        <taxon>Dunaliellaceae</taxon>
        <taxon>Dunaliella</taxon>
    </lineage>
</organism>
<dbReference type="Pfam" id="PF07915">
    <property type="entry name" value="PRKCSH"/>
    <property type="match status" value="1"/>
</dbReference>
<dbReference type="InterPro" id="IPR009011">
    <property type="entry name" value="Man6P_isomerase_rcpt-bd_dom_sf"/>
</dbReference>
<feature type="signal peptide" evidence="6">
    <location>
        <begin position="1"/>
        <end position="22"/>
    </location>
</feature>
<feature type="compositionally biased region" description="Basic and acidic residues" evidence="5">
    <location>
        <begin position="355"/>
        <end position="394"/>
    </location>
</feature>
<feature type="compositionally biased region" description="Basic and acidic residues" evidence="5">
    <location>
        <begin position="430"/>
        <end position="461"/>
    </location>
</feature>
<reference evidence="8" key="1">
    <citation type="submission" date="2017-08" db="EMBL/GenBank/DDBJ databases">
        <authorList>
            <person name="Polle J.E."/>
            <person name="Barry K."/>
            <person name="Cushman J."/>
            <person name="Schmutz J."/>
            <person name="Tran D."/>
            <person name="Hathwaick L.T."/>
            <person name="Yim W.C."/>
            <person name="Jenkins J."/>
            <person name="Mckie-Krisberg Z.M."/>
            <person name="Prochnik S."/>
            <person name="Lindquist E."/>
            <person name="Dockter R.B."/>
            <person name="Adam C."/>
            <person name="Molina H."/>
            <person name="Bunkerborg J."/>
            <person name="Jin E."/>
            <person name="Buchheim M."/>
            <person name="Magnuson J."/>
        </authorList>
    </citation>
    <scope>NUCLEOTIDE SEQUENCE</scope>
    <source>
        <strain evidence="8">CCAP 19/18</strain>
    </source>
</reference>
<protein>
    <recommendedName>
        <fullName evidence="7">MRH domain-containing protein</fullName>
    </recommendedName>
</protein>
<dbReference type="SUPFAM" id="SSF50911">
    <property type="entry name" value="Mannose 6-phosphate receptor domain"/>
    <property type="match status" value="1"/>
</dbReference>
<comment type="caution">
    <text evidence="8">The sequence shown here is derived from an EMBL/GenBank/DDBJ whole genome shotgun (WGS) entry which is preliminary data.</text>
</comment>
<evidence type="ECO:0000256" key="6">
    <source>
        <dbReference type="SAM" id="SignalP"/>
    </source>
</evidence>
<accession>A0ABQ7GS60</accession>
<dbReference type="InterPro" id="IPR012913">
    <property type="entry name" value="OS9-like_dom"/>
</dbReference>
<gene>
    <name evidence="8" type="ORF">DUNSADRAFT_4363</name>
</gene>